<dbReference type="OrthoDB" id="5597995at2759"/>
<accession>A0A0L0TAD6</accession>
<dbReference type="Pfam" id="PF00003">
    <property type="entry name" value="7tm_3"/>
    <property type="match status" value="1"/>
</dbReference>
<dbReference type="GO" id="GO:0007214">
    <property type="term" value="P:gamma-aminobutyric acid signaling pathway"/>
    <property type="evidence" value="ECO:0007669"/>
    <property type="project" value="TreeGrafter"/>
</dbReference>
<dbReference type="GO" id="GO:0038039">
    <property type="term" value="C:G protein-coupled receptor heterodimeric complex"/>
    <property type="evidence" value="ECO:0007669"/>
    <property type="project" value="TreeGrafter"/>
</dbReference>
<keyword evidence="8" id="KW-0807">Transducer</keyword>
<dbReference type="InterPro" id="IPR017978">
    <property type="entry name" value="GPCR_3_C"/>
</dbReference>
<dbReference type="Proteomes" id="UP000054350">
    <property type="component" value="Unassembled WGS sequence"/>
</dbReference>
<feature type="transmembrane region" description="Helical" evidence="10">
    <location>
        <begin position="483"/>
        <end position="507"/>
    </location>
</feature>
<feature type="transmembrane region" description="Helical" evidence="10">
    <location>
        <begin position="519"/>
        <end position="538"/>
    </location>
</feature>
<dbReference type="AlphaFoldDB" id="A0A0L0TAD6"/>
<dbReference type="PANTHER" id="PTHR10519">
    <property type="entry name" value="GABA-B RECEPTOR"/>
    <property type="match status" value="1"/>
</dbReference>
<evidence type="ECO:0000313" key="13">
    <source>
        <dbReference type="Proteomes" id="UP000054350"/>
    </source>
</evidence>
<dbReference type="PROSITE" id="PS50259">
    <property type="entry name" value="G_PROTEIN_RECEP_F3_4"/>
    <property type="match status" value="1"/>
</dbReference>
<evidence type="ECO:0000256" key="9">
    <source>
        <dbReference type="SAM" id="MobiDB-lite"/>
    </source>
</evidence>
<feature type="region of interest" description="Disordered" evidence="9">
    <location>
        <begin position="763"/>
        <end position="782"/>
    </location>
</feature>
<evidence type="ECO:0000256" key="2">
    <source>
        <dbReference type="ARBA" id="ARBA00022692"/>
    </source>
</evidence>
<dbReference type="Gene3D" id="3.40.50.2300">
    <property type="match status" value="2"/>
</dbReference>
<evidence type="ECO:0000259" key="11">
    <source>
        <dbReference type="PROSITE" id="PS50259"/>
    </source>
</evidence>
<feature type="compositionally biased region" description="Low complexity" evidence="9">
    <location>
        <begin position="930"/>
        <end position="947"/>
    </location>
</feature>
<feature type="transmembrane region" description="Helical" evidence="10">
    <location>
        <begin position="550"/>
        <end position="572"/>
    </location>
</feature>
<feature type="transmembrane region" description="Helical" evidence="10">
    <location>
        <begin position="593"/>
        <end position="615"/>
    </location>
</feature>
<sequence>MGPREFAPARSCMSWQVQDSWWHVGSAPTRSQPQRSLGRNSAIRSHLVQVLVSVLLFVILAGNNGVHGTGSTTTFNIGVILPFTDPNGMPYESVTTLYDLLATALPVMNSLNVSYRFNLVPGNSRNTRSGAVAAMFDLYDRNQTVAFIGESGSGNTGPMVYAESRFGSWHCSGTASSTVFSEPGEFSRFFRTIPDDSQQGVAIARFVRAMGWTKVNLLVSTDSYGGSISASFSDAARALGVKLALSDVYSPGDPDLSSQVANIANSESNIIIFAMSSSDDAVVLLREARKQGLLGPDRVWIGTDALGEYFSSSVFPSSPTYASDTANVQGAMYFSPLIATGTAAYQTMASAWTALGKTTSADSVPYGGLNYDCLLVLAKGLIQLATKVGPGNLNAPTLSLAGDFLPPPFDGATGSLAFTSTGDRLGDFSVLNIYNGDKRVAFNVYSNGTVASVHPPLFYSGSNTPPVDVPPKSVQYPTWADSFVVATSMIRALLMLALVGGTVVLTVNRQKSTVKHLSFPFLVLITVGCELVLASGFFEIGKPSRTACIAPVWTLTVGAQLVLASAGVKTYRLWKIFDNSSLRKRLKAIDNHYLVRFVGLLIAVQSIIYAIWLGAFPSEPVAIMSRHTLCYSCQSSNLAGIRAVTVVSVAINVALLLAVMFLAYKTRNVVSAFRETTWIMYSNIGIVGSIILTFALVPFRDFALGAYYLRSILLLYVVTFTYVALVGRVVVSLLRGRASHDTTTVRRALKSHIHGRTSSVGNATGAGGGVTTARAQPTNTTKLGVPNAAAASKLSGRFPVKSTTAWFATWTMHAVTLSPGDGYLVLQPDPDDQTDSSELGTALRLTAAGSVQFDADPRHHPLCLHLFARGCAWLVQFDSDADRDVWVRALVGIRTVRMLSNTRSGSQLSREPGRPAGYSTSRDGTNLQLVAATGSPAAGTPGGPVSVSLHGATVARTGALSEPGD</sequence>
<keyword evidence="13" id="KW-1185">Reference proteome</keyword>
<dbReference type="InterPro" id="IPR028082">
    <property type="entry name" value="Peripla_BP_I"/>
</dbReference>
<dbReference type="SUPFAM" id="SSF53822">
    <property type="entry name" value="Periplasmic binding protein-like I"/>
    <property type="match status" value="1"/>
</dbReference>
<proteinExistence type="predicted"/>
<dbReference type="SUPFAM" id="SSF50729">
    <property type="entry name" value="PH domain-like"/>
    <property type="match status" value="1"/>
</dbReference>
<feature type="domain" description="G-protein coupled receptors family 3 profile" evidence="11">
    <location>
        <begin position="483"/>
        <end position="699"/>
    </location>
</feature>
<dbReference type="eggNOG" id="KOG1055">
    <property type="taxonomic scope" value="Eukaryota"/>
</dbReference>
<dbReference type="InterPro" id="IPR000337">
    <property type="entry name" value="GPCR_3"/>
</dbReference>
<feature type="region of interest" description="Disordered" evidence="9">
    <location>
        <begin position="902"/>
        <end position="948"/>
    </location>
</feature>
<feature type="compositionally biased region" description="Polar residues" evidence="9">
    <location>
        <begin position="918"/>
        <end position="928"/>
    </location>
</feature>
<dbReference type="PANTHER" id="PTHR10519:SF20">
    <property type="entry name" value="G-PROTEIN COUPLED RECEPTOR 156-RELATED"/>
    <property type="match status" value="1"/>
</dbReference>
<reference evidence="12 13" key="1">
    <citation type="submission" date="2009-11" db="EMBL/GenBank/DDBJ databases">
        <title>Annotation of Allomyces macrogynus ATCC 38327.</title>
        <authorList>
            <consortium name="The Broad Institute Genome Sequencing Platform"/>
            <person name="Russ C."/>
            <person name="Cuomo C."/>
            <person name="Burger G."/>
            <person name="Gray M.W."/>
            <person name="Holland P.W.H."/>
            <person name="King N."/>
            <person name="Lang F.B.F."/>
            <person name="Roger A.J."/>
            <person name="Ruiz-Trillo I."/>
            <person name="Young S.K."/>
            <person name="Zeng Q."/>
            <person name="Gargeya S."/>
            <person name="Fitzgerald M."/>
            <person name="Haas B."/>
            <person name="Abouelleil A."/>
            <person name="Alvarado L."/>
            <person name="Arachchi H.M."/>
            <person name="Berlin A."/>
            <person name="Chapman S.B."/>
            <person name="Gearin G."/>
            <person name="Goldberg J."/>
            <person name="Griggs A."/>
            <person name="Gujja S."/>
            <person name="Hansen M."/>
            <person name="Heiman D."/>
            <person name="Howarth C."/>
            <person name="Larimer J."/>
            <person name="Lui A."/>
            <person name="MacDonald P.J.P."/>
            <person name="McCowen C."/>
            <person name="Montmayeur A."/>
            <person name="Murphy C."/>
            <person name="Neiman D."/>
            <person name="Pearson M."/>
            <person name="Priest M."/>
            <person name="Roberts A."/>
            <person name="Saif S."/>
            <person name="Shea T."/>
            <person name="Sisk P."/>
            <person name="Stolte C."/>
            <person name="Sykes S."/>
            <person name="Wortman J."/>
            <person name="Nusbaum C."/>
            <person name="Birren B."/>
        </authorList>
    </citation>
    <scope>NUCLEOTIDE SEQUENCE [LARGE SCALE GENOMIC DNA]</scope>
    <source>
        <strain evidence="12 13">ATCC 38327</strain>
    </source>
</reference>
<dbReference type="InterPro" id="IPR001828">
    <property type="entry name" value="ANF_lig-bd_rcpt"/>
</dbReference>
<evidence type="ECO:0000256" key="6">
    <source>
        <dbReference type="ARBA" id="ARBA00023170"/>
    </source>
</evidence>
<keyword evidence="3 10" id="KW-1133">Transmembrane helix</keyword>
<dbReference type="Pfam" id="PF01094">
    <property type="entry name" value="ANF_receptor"/>
    <property type="match status" value="1"/>
</dbReference>
<keyword evidence="4" id="KW-0297">G-protein coupled receptor</keyword>
<dbReference type="STRING" id="578462.A0A0L0TAD6"/>
<keyword evidence="2 10" id="KW-0812">Transmembrane</keyword>
<evidence type="ECO:0000256" key="4">
    <source>
        <dbReference type="ARBA" id="ARBA00023040"/>
    </source>
</evidence>
<evidence type="ECO:0000256" key="3">
    <source>
        <dbReference type="ARBA" id="ARBA00022989"/>
    </source>
</evidence>
<feature type="transmembrane region" description="Helical" evidence="10">
    <location>
        <begin position="711"/>
        <end position="731"/>
    </location>
</feature>
<evidence type="ECO:0000256" key="10">
    <source>
        <dbReference type="SAM" id="Phobius"/>
    </source>
</evidence>
<organism evidence="12 13">
    <name type="scientific">Allomyces macrogynus (strain ATCC 38327)</name>
    <name type="common">Allomyces javanicus var. macrogynus</name>
    <dbReference type="NCBI Taxonomy" id="578462"/>
    <lineage>
        <taxon>Eukaryota</taxon>
        <taxon>Fungi</taxon>
        <taxon>Fungi incertae sedis</taxon>
        <taxon>Blastocladiomycota</taxon>
        <taxon>Blastocladiomycetes</taxon>
        <taxon>Blastocladiales</taxon>
        <taxon>Blastocladiaceae</taxon>
        <taxon>Allomyces</taxon>
    </lineage>
</organism>
<keyword evidence="6" id="KW-0675">Receptor</keyword>
<keyword evidence="5 10" id="KW-0472">Membrane</keyword>
<feature type="transmembrane region" description="Helical" evidence="10">
    <location>
        <begin position="676"/>
        <end position="699"/>
    </location>
</feature>
<evidence type="ECO:0000256" key="8">
    <source>
        <dbReference type="ARBA" id="ARBA00023224"/>
    </source>
</evidence>
<dbReference type="GO" id="GO:0004965">
    <property type="term" value="F:G protein-coupled GABA receptor activity"/>
    <property type="evidence" value="ECO:0007669"/>
    <property type="project" value="InterPro"/>
</dbReference>
<protein>
    <recommendedName>
        <fullName evidence="11">G-protein coupled receptors family 3 profile domain-containing protein</fullName>
    </recommendedName>
</protein>
<dbReference type="PRINTS" id="PR00248">
    <property type="entry name" value="GPCRMGR"/>
</dbReference>
<evidence type="ECO:0000313" key="12">
    <source>
        <dbReference type="EMBL" id="KNE71783.1"/>
    </source>
</evidence>
<reference evidence="13" key="2">
    <citation type="submission" date="2009-11" db="EMBL/GenBank/DDBJ databases">
        <title>The Genome Sequence of Allomyces macrogynus strain ATCC 38327.</title>
        <authorList>
            <consortium name="The Broad Institute Genome Sequencing Platform"/>
            <person name="Russ C."/>
            <person name="Cuomo C."/>
            <person name="Shea T."/>
            <person name="Young S.K."/>
            <person name="Zeng Q."/>
            <person name="Koehrsen M."/>
            <person name="Haas B."/>
            <person name="Borodovsky M."/>
            <person name="Guigo R."/>
            <person name="Alvarado L."/>
            <person name="Berlin A."/>
            <person name="Borenstein D."/>
            <person name="Chen Z."/>
            <person name="Engels R."/>
            <person name="Freedman E."/>
            <person name="Gellesch M."/>
            <person name="Goldberg J."/>
            <person name="Griggs A."/>
            <person name="Gujja S."/>
            <person name="Heiman D."/>
            <person name="Hepburn T."/>
            <person name="Howarth C."/>
            <person name="Jen D."/>
            <person name="Larson L."/>
            <person name="Lewis B."/>
            <person name="Mehta T."/>
            <person name="Park D."/>
            <person name="Pearson M."/>
            <person name="Roberts A."/>
            <person name="Saif S."/>
            <person name="Shenoy N."/>
            <person name="Sisk P."/>
            <person name="Stolte C."/>
            <person name="Sykes S."/>
            <person name="Walk T."/>
            <person name="White J."/>
            <person name="Yandava C."/>
            <person name="Burger G."/>
            <person name="Gray M.W."/>
            <person name="Holland P.W.H."/>
            <person name="King N."/>
            <person name="Lang F.B.F."/>
            <person name="Roger A.J."/>
            <person name="Ruiz-Trillo I."/>
            <person name="Lander E."/>
            <person name="Nusbaum C."/>
        </authorList>
    </citation>
    <scope>NUCLEOTIDE SEQUENCE [LARGE SCALE GENOMIC DNA]</scope>
    <source>
        <strain evidence="13">ATCC 38327</strain>
    </source>
</reference>
<keyword evidence="7" id="KW-0325">Glycoprotein</keyword>
<comment type="subcellular location">
    <subcellularLocation>
        <location evidence="1">Membrane</location>
        <topology evidence="1">Multi-pass membrane protein</topology>
    </subcellularLocation>
</comment>
<dbReference type="EMBL" id="GG745374">
    <property type="protein sequence ID" value="KNE71783.1"/>
    <property type="molecule type" value="Genomic_DNA"/>
</dbReference>
<feature type="transmembrane region" description="Helical" evidence="10">
    <location>
        <begin position="641"/>
        <end position="664"/>
    </location>
</feature>
<dbReference type="InterPro" id="IPR002455">
    <property type="entry name" value="GPCR3_GABA-B"/>
</dbReference>
<dbReference type="VEuPathDB" id="FungiDB:AMAG_16088"/>
<evidence type="ECO:0000256" key="5">
    <source>
        <dbReference type="ARBA" id="ARBA00023136"/>
    </source>
</evidence>
<evidence type="ECO:0000256" key="7">
    <source>
        <dbReference type="ARBA" id="ARBA00023180"/>
    </source>
</evidence>
<evidence type="ECO:0000256" key="1">
    <source>
        <dbReference type="ARBA" id="ARBA00004141"/>
    </source>
</evidence>
<gene>
    <name evidence="12" type="ORF">AMAG_16088</name>
</gene>
<name>A0A0L0TAD6_ALLM3</name>